<keyword evidence="2" id="KW-1185">Reference proteome</keyword>
<gene>
    <name evidence="1" type="ORF">Vadar_002072</name>
</gene>
<sequence>MLSTDTTRISDIIFNCEHLTLPEPGLDDGQMTPDSTLKRHRSFRSSSGGIGCTVTAEVVVGKKRSNVSSSSAGLLSRRKGTPQRSPLY</sequence>
<organism evidence="1 2">
    <name type="scientific">Vaccinium darrowii</name>
    <dbReference type="NCBI Taxonomy" id="229202"/>
    <lineage>
        <taxon>Eukaryota</taxon>
        <taxon>Viridiplantae</taxon>
        <taxon>Streptophyta</taxon>
        <taxon>Embryophyta</taxon>
        <taxon>Tracheophyta</taxon>
        <taxon>Spermatophyta</taxon>
        <taxon>Magnoliopsida</taxon>
        <taxon>eudicotyledons</taxon>
        <taxon>Gunneridae</taxon>
        <taxon>Pentapetalae</taxon>
        <taxon>asterids</taxon>
        <taxon>Ericales</taxon>
        <taxon>Ericaceae</taxon>
        <taxon>Vaccinioideae</taxon>
        <taxon>Vaccinieae</taxon>
        <taxon>Vaccinium</taxon>
    </lineage>
</organism>
<name>A0ACB7X6Z8_9ERIC</name>
<dbReference type="Proteomes" id="UP000828048">
    <property type="component" value="Chromosome 6"/>
</dbReference>
<protein>
    <submittedName>
        <fullName evidence="1">Uncharacterized protein</fullName>
    </submittedName>
</protein>
<evidence type="ECO:0000313" key="1">
    <source>
        <dbReference type="EMBL" id="KAH7836494.1"/>
    </source>
</evidence>
<evidence type="ECO:0000313" key="2">
    <source>
        <dbReference type="Proteomes" id="UP000828048"/>
    </source>
</evidence>
<proteinExistence type="predicted"/>
<accession>A0ACB7X6Z8</accession>
<dbReference type="EMBL" id="CM037156">
    <property type="protein sequence ID" value="KAH7836494.1"/>
    <property type="molecule type" value="Genomic_DNA"/>
</dbReference>
<comment type="caution">
    <text evidence="1">The sequence shown here is derived from an EMBL/GenBank/DDBJ whole genome shotgun (WGS) entry which is preliminary data.</text>
</comment>
<reference evidence="1 2" key="1">
    <citation type="journal article" date="2021" name="Hortic Res">
        <title>High-quality reference genome and annotation aids understanding of berry development for evergreen blueberry (Vaccinium darrowii).</title>
        <authorList>
            <person name="Yu J."/>
            <person name="Hulse-Kemp A.M."/>
            <person name="Babiker E."/>
            <person name="Staton M."/>
        </authorList>
    </citation>
    <scope>NUCLEOTIDE SEQUENCE [LARGE SCALE GENOMIC DNA]</scope>
    <source>
        <strain evidence="2">cv. NJ 8807/NJ 8810</strain>
        <tissue evidence="1">Young leaf</tissue>
    </source>
</reference>